<organism evidence="1 2">
    <name type="scientific">Saitozyma podzolica</name>
    <dbReference type="NCBI Taxonomy" id="1890683"/>
    <lineage>
        <taxon>Eukaryota</taxon>
        <taxon>Fungi</taxon>
        <taxon>Dikarya</taxon>
        <taxon>Basidiomycota</taxon>
        <taxon>Agaricomycotina</taxon>
        <taxon>Tremellomycetes</taxon>
        <taxon>Tremellales</taxon>
        <taxon>Trimorphomycetaceae</taxon>
        <taxon>Saitozyma</taxon>
    </lineage>
</organism>
<accession>A0A427YPK8</accession>
<dbReference type="AlphaFoldDB" id="A0A427YPK8"/>
<evidence type="ECO:0000313" key="1">
    <source>
        <dbReference type="EMBL" id="RSH93007.1"/>
    </source>
</evidence>
<gene>
    <name evidence="1" type="ORF">EHS25_008455</name>
</gene>
<name>A0A427YPK8_9TREE</name>
<dbReference type="OrthoDB" id="496981at2759"/>
<keyword evidence="2" id="KW-1185">Reference proteome</keyword>
<comment type="caution">
    <text evidence="1">The sequence shown here is derived from an EMBL/GenBank/DDBJ whole genome shotgun (WGS) entry which is preliminary data.</text>
</comment>
<evidence type="ECO:0000313" key="2">
    <source>
        <dbReference type="Proteomes" id="UP000279259"/>
    </source>
</evidence>
<sequence length="207" mass="23247">MARREQDRDIAPMNGKRGPVSLRSRCSALEIEEAYASPSLRWKKLVALALLATTFLLLANNDCLRLHRPTAFLRPTNQPGVPSRGKALTPSNYTVVRGFFVQSEPDFNATDYDVLSDSFGLMDKSPNRWVTFSRHVDSLNEQSDRHTSYKVLFLARHGEGYHNVAERLYGTSAWNCHWSKRHSDGDMTWASLSLANPSASAKLSDCS</sequence>
<dbReference type="EMBL" id="RSCD01000005">
    <property type="protein sequence ID" value="RSH93007.1"/>
    <property type="molecule type" value="Genomic_DNA"/>
</dbReference>
<reference evidence="1 2" key="1">
    <citation type="submission" date="2018-11" db="EMBL/GenBank/DDBJ databases">
        <title>Genome sequence of Saitozyma podzolica DSM 27192.</title>
        <authorList>
            <person name="Aliyu H."/>
            <person name="Gorte O."/>
            <person name="Ochsenreither K."/>
        </authorList>
    </citation>
    <scope>NUCLEOTIDE SEQUENCE [LARGE SCALE GENOMIC DNA]</scope>
    <source>
        <strain evidence="1 2">DSM 27192</strain>
    </source>
</reference>
<dbReference type="Proteomes" id="UP000279259">
    <property type="component" value="Unassembled WGS sequence"/>
</dbReference>
<proteinExistence type="predicted"/>
<protein>
    <submittedName>
        <fullName evidence="1">Uncharacterized protein</fullName>
    </submittedName>
</protein>